<evidence type="ECO:0000313" key="1">
    <source>
        <dbReference type="EMBL" id="KAF2667777.1"/>
    </source>
</evidence>
<organism evidence="1 2">
    <name type="scientific">Microthyrium microscopicum</name>
    <dbReference type="NCBI Taxonomy" id="703497"/>
    <lineage>
        <taxon>Eukaryota</taxon>
        <taxon>Fungi</taxon>
        <taxon>Dikarya</taxon>
        <taxon>Ascomycota</taxon>
        <taxon>Pezizomycotina</taxon>
        <taxon>Dothideomycetes</taxon>
        <taxon>Dothideomycetes incertae sedis</taxon>
        <taxon>Microthyriales</taxon>
        <taxon>Microthyriaceae</taxon>
        <taxon>Microthyrium</taxon>
    </lineage>
</organism>
<dbReference type="Proteomes" id="UP000799302">
    <property type="component" value="Unassembled WGS sequence"/>
</dbReference>
<name>A0A6A6U8K7_9PEZI</name>
<dbReference type="AlphaFoldDB" id="A0A6A6U8K7"/>
<dbReference type="EMBL" id="MU004237">
    <property type="protein sequence ID" value="KAF2667777.1"/>
    <property type="molecule type" value="Genomic_DNA"/>
</dbReference>
<protein>
    <submittedName>
        <fullName evidence="1">Uncharacterized protein</fullName>
    </submittedName>
</protein>
<proteinExistence type="predicted"/>
<sequence>MPSPLLSRSNYLESAMLLSLNYGAAIGNMHAKRAMRCIVIVMIWWMGVTKGPWQRWAGNPEEVGISATSHDLSLQLHLMSSTSYKRLLVRQVFCLKLKGLFILMRLPRVK</sequence>
<accession>A0A6A6U8K7</accession>
<evidence type="ECO:0000313" key="2">
    <source>
        <dbReference type="Proteomes" id="UP000799302"/>
    </source>
</evidence>
<reference evidence="1" key="1">
    <citation type="journal article" date="2020" name="Stud. Mycol.">
        <title>101 Dothideomycetes genomes: a test case for predicting lifestyles and emergence of pathogens.</title>
        <authorList>
            <person name="Haridas S."/>
            <person name="Albert R."/>
            <person name="Binder M."/>
            <person name="Bloem J."/>
            <person name="Labutti K."/>
            <person name="Salamov A."/>
            <person name="Andreopoulos B."/>
            <person name="Baker S."/>
            <person name="Barry K."/>
            <person name="Bills G."/>
            <person name="Bluhm B."/>
            <person name="Cannon C."/>
            <person name="Castanera R."/>
            <person name="Culley D."/>
            <person name="Daum C."/>
            <person name="Ezra D."/>
            <person name="Gonzalez J."/>
            <person name="Henrissat B."/>
            <person name="Kuo A."/>
            <person name="Liang C."/>
            <person name="Lipzen A."/>
            <person name="Lutzoni F."/>
            <person name="Magnuson J."/>
            <person name="Mondo S."/>
            <person name="Nolan M."/>
            <person name="Ohm R."/>
            <person name="Pangilinan J."/>
            <person name="Park H.-J."/>
            <person name="Ramirez L."/>
            <person name="Alfaro M."/>
            <person name="Sun H."/>
            <person name="Tritt A."/>
            <person name="Yoshinaga Y."/>
            <person name="Zwiers L.-H."/>
            <person name="Turgeon B."/>
            <person name="Goodwin S."/>
            <person name="Spatafora J."/>
            <person name="Crous P."/>
            <person name="Grigoriev I."/>
        </authorList>
    </citation>
    <scope>NUCLEOTIDE SEQUENCE</scope>
    <source>
        <strain evidence="1">CBS 115976</strain>
    </source>
</reference>
<gene>
    <name evidence="1" type="ORF">BT63DRAFT_300706</name>
</gene>
<keyword evidence="2" id="KW-1185">Reference proteome</keyword>